<comment type="caution">
    <text evidence="3">The sequence shown here is derived from an EMBL/GenBank/DDBJ whole genome shotgun (WGS) entry which is preliminary data.</text>
</comment>
<dbReference type="Pfam" id="PF22936">
    <property type="entry name" value="Pol_BBD"/>
    <property type="match status" value="1"/>
</dbReference>
<dbReference type="InterPro" id="IPR054722">
    <property type="entry name" value="PolX-like_BBD"/>
</dbReference>
<proteinExistence type="predicted"/>
<name>I2FNJ2_USTHO</name>
<reference evidence="3 4" key="1">
    <citation type="journal article" date="2012" name="Plant Cell">
        <title>Genome comparison of barley and maize smut fungi reveals targeted loss of RNA silencing components and species-specific presence of transposable elements.</title>
        <authorList>
            <person name="Laurie J.D."/>
            <person name="Ali S."/>
            <person name="Linning R."/>
            <person name="Mannhaupt G."/>
            <person name="Wong P."/>
            <person name="Gueldener U."/>
            <person name="Muensterkoetter M."/>
            <person name="Moore R."/>
            <person name="Kahmann R."/>
            <person name="Bakkeren G."/>
            <person name="Schirawski J."/>
        </authorList>
    </citation>
    <scope>NUCLEOTIDE SEQUENCE [LARGE SCALE GENOMIC DNA]</scope>
    <source>
        <strain evidence="4">Uh4875-4</strain>
    </source>
</reference>
<dbReference type="STRING" id="1128400.I2FNJ2"/>
<dbReference type="AlphaFoldDB" id="I2FNJ2"/>
<evidence type="ECO:0000313" key="4">
    <source>
        <dbReference type="Proteomes" id="UP000006174"/>
    </source>
</evidence>
<gene>
    <name evidence="3" type="ORF">UHOR_12032</name>
</gene>
<evidence type="ECO:0000256" key="1">
    <source>
        <dbReference type="SAM" id="MobiDB-lite"/>
    </source>
</evidence>
<dbReference type="EMBL" id="CAGI01000004">
    <property type="protein sequence ID" value="CCF48485.1"/>
    <property type="molecule type" value="Genomic_DNA"/>
</dbReference>
<dbReference type="Proteomes" id="UP000006174">
    <property type="component" value="Unassembled WGS sequence"/>
</dbReference>
<feature type="region of interest" description="Disordered" evidence="1">
    <location>
        <begin position="87"/>
        <end position="109"/>
    </location>
</feature>
<dbReference type="HOGENOM" id="CLU_659215_0_0_1"/>
<organism evidence="3 4">
    <name type="scientific">Ustilago hordei</name>
    <name type="common">Barley covered smut fungus</name>
    <dbReference type="NCBI Taxonomy" id="120017"/>
    <lineage>
        <taxon>Eukaryota</taxon>
        <taxon>Fungi</taxon>
        <taxon>Dikarya</taxon>
        <taxon>Basidiomycota</taxon>
        <taxon>Ustilaginomycotina</taxon>
        <taxon>Ustilaginomycetes</taxon>
        <taxon>Ustilaginales</taxon>
        <taxon>Ustilaginaceae</taxon>
        <taxon>Ustilago</taxon>
    </lineage>
</organism>
<keyword evidence="4" id="KW-1185">Reference proteome</keyword>
<protein>
    <submittedName>
        <fullName evidence="3">Related to retrotransposon protein</fullName>
    </submittedName>
</protein>
<evidence type="ECO:0000259" key="2">
    <source>
        <dbReference type="Pfam" id="PF22936"/>
    </source>
</evidence>
<dbReference type="eggNOG" id="KOG0017">
    <property type="taxonomic scope" value="Eukaryota"/>
</dbReference>
<feature type="domain" description="Retrovirus-related Pol polyprotein from transposon TNT 1-94-like beta-barrel" evidence="2">
    <location>
        <begin position="129"/>
        <end position="206"/>
    </location>
</feature>
<evidence type="ECO:0000313" key="3">
    <source>
        <dbReference type="EMBL" id="CCF48485.1"/>
    </source>
</evidence>
<sequence>MFHADAHKLIQEIRVMQMETSLLGAPFSNDALYAVLQRCTIQHPIYKETVTTVHQVSFDALAMALTTHQSSMENVPGQKVDPWQASARVAGSNEEQADDTESDMGSTRTTTRPKRICCWLPKSEETTCWILDSGVSYHMVNDHSMLIHPRNCRKCMYTARSEVLEVTAVGDVSIETEHGDVHLQNVLYVKRLNINLLSTNSLMDEGACVTLDPTGRQIHLANGVLLKIVKDRKHGLLEFRGNTWQQSTMTTSTPLFEGIDEEFELVNQRQKVSTRQLWHEHLGHPGRDKSRVIIDKLKGEPVAALDPDTALTCEQCIQSKSMVAQMGQGSGKTAAGPLDLIHINLIIDSSHVTEYTCTLVLVDNYSNFIPRDTDRQEAESYPIRSRNQMESNEALEWLLEKGIEWQTTIGYNSRQNG</sequence>
<accession>I2FNJ2</accession>